<dbReference type="Gene3D" id="1.10.10.10">
    <property type="entry name" value="Winged helix-like DNA-binding domain superfamily/Winged helix DNA-binding domain"/>
    <property type="match status" value="1"/>
</dbReference>
<keyword evidence="2" id="KW-0238">DNA-binding</keyword>
<protein>
    <recommendedName>
        <fullName evidence="4">HTH marR-type domain-containing protein</fullName>
    </recommendedName>
</protein>
<evidence type="ECO:0000256" key="2">
    <source>
        <dbReference type="ARBA" id="ARBA00023125"/>
    </source>
</evidence>
<sequence length="170" mass="19240">MTQPGREHGGATPLDEATMLPHSKRSLRAWLHLIKCSKRVEQAISDLFRDDFDSSLSRFDVLAHLDYVHPEALSTSALAQRLLASKGNITRLLDRMEGDGLIHRRPSSRDRRVSDVYLTDTGTRLFHAMADAHEAWSDEIFGILDDGELDELVGLLDRVRHRLEARGDQD</sequence>
<gene>
    <name evidence="5" type="ORF">KBTEX_02110</name>
</gene>
<dbReference type="PANTHER" id="PTHR33164">
    <property type="entry name" value="TRANSCRIPTIONAL REGULATOR, MARR FAMILY"/>
    <property type="match status" value="1"/>
</dbReference>
<keyword evidence="3" id="KW-0804">Transcription</keyword>
<dbReference type="AlphaFoldDB" id="A0A5B8RAT5"/>
<dbReference type="GO" id="GO:0003677">
    <property type="term" value="F:DNA binding"/>
    <property type="evidence" value="ECO:0007669"/>
    <property type="project" value="UniProtKB-KW"/>
</dbReference>
<dbReference type="PROSITE" id="PS50995">
    <property type="entry name" value="HTH_MARR_2"/>
    <property type="match status" value="1"/>
</dbReference>
<dbReference type="InterPro" id="IPR000835">
    <property type="entry name" value="HTH_MarR-typ"/>
</dbReference>
<dbReference type="InterPro" id="IPR036390">
    <property type="entry name" value="WH_DNA-bd_sf"/>
</dbReference>
<reference evidence="5" key="1">
    <citation type="submission" date="2019-06" db="EMBL/GenBank/DDBJ databases">
        <authorList>
            <person name="Murdoch R.W."/>
            <person name="Fathepure B."/>
        </authorList>
    </citation>
    <scope>NUCLEOTIDE SEQUENCE</scope>
</reference>
<evidence type="ECO:0000259" key="4">
    <source>
        <dbReference type="PROSITE" id="PS50995"/>
    </source>
</evidence>
<dbReference type="SUPFAM" id="SSF46785">
    <property type="entry name" value="Winged helix' DNA-binding domain"/>
    <property type="match status" value="1"/>
</dbReference>
<evidence type="ECO:0000256" key="1">
    <source>
        <dbReference type="ARBA" id="ARBA00023015"/>
    </source>
</evidence>
<dbReference type="GO" id="GO:0006950">
    <property type="term" value="P:response to stress"/>
    <property type="evidence" value="ECO:0007669"/>
    <property type="project" value="TreeGrafter"/>
</dbReference>
<dbReference type="Pfam" id="PF12802">
    <property type="entry name" value="MarR_2"/>
    <property type="match status" value="1"/>
</dbReference>
<dbReference type="PRINTS" id="PR00598">
    <property type="entry name" value="HTHMARR"/>
</dbReference>
<evidence type="ECO:0000313" key="5">
    <source>
        <dbReference type="EMBL" id="QEA05786.1"/>
    </source>
</evidence>
<feature type="domain" description="HTH marR-type" evidence="4">
    <location>
        <begin position="26"/>
        <end position="161"/>
    </location>
</feature>
<name>A0A5B8RAT5_9ZZZZ</name>
<keyword evidence="1" id="KW-0805">Transcription regulation</keyword>
<dbReference type="InterPro" id="IPR036388">
    <property type="entry name" value="WH-like_DNA-bd_sf"/>
</dbReference>
<dbReference type="InterPro" id="IPR039422">
    <property type="entry name" value="MarR/SlyA-like"/>
</dbReference>
<organism evidence="5">
    <name type="scientific">uncultured organism</name>
    <dbReference type="NCBI Taxonomy" id="155900"/>
    <lineage>
        <taxon>unclassified sequences</taxon>
        <taxon>environmental samples</taxon>
    </lineage>
</organism>
<dbReference type="PROSITE" id="PS01117">
    <property type="entry name" value="HTH_MARR_1"/>
    <property type="match status" value="1"/>
</dbReference>
<dbReference type="PANTHER" id="PTHR33164:SF57">
    <property type="entry name" value="MARR-FAMILY TRANSCRIPTIONAL REGULATOR"/>
    <property type="match status" value="1"/>
</dbReference>
<evidence type="ECO:0000256" key="3">
    <source>
        <dbReference type="ARBA" id="ARBA00023163"/>
    </source>
</evidence>
<dbReference type="InterPro" id="IPR023187">
    <property type="entry name" value="Tscrpt_reg_MarR-type_CS"/>
</dbReference>
<dbReference type="EMBL" id="MN079110">
    <property type="protein sequence ID" value="QEA05786.1"/>
    <property type="molecule type" value="Genomic_DNA"/>
</dbReference>
<proteinExistence type="predicted"/>
<dbReference type="SMART" id="SM00347">
    <property type="entry name" value="HTH_MARR"/>
    <property type="match status" value="1"/>
</dbReference>
<dbReference type="GO" id="GO:0003700">
    <property type="term" value="F:DNA-binding transcription factor activity"/>
    <property type="evidence" value="ECO:0007669"/>
    <property type="project" value="InterPro"/>
</dbReference>
<accession>A0A5B8RAT5</accession>